<proteinExistence type="predicted"/>
<evidence type="ECO:0000313" key="2">
    <source>
        <dbReference type="EMBL" id="MDC9590942.1"/>
    </source>
</evidence>
<dbReference type="EMBL" id="JAQRFI010000052">
    <property type="protein sequence ID" value="MDC9590942.1"/>
    <property type="molecule type" value="Genomic_DNA"/>
</dbReference>
<accession>A0ABT5LIL5</accession>
<feature type="chain" id="PRO_5045567437" evidence="1">
    <location>
        <begin position="22"/>
        <end position="107"/>
    </location>
</feature>
<evidence type="ECO:0000313" key="3">
    <source>
        <dbReference type="Proteomes" id="UP001217178"/>
    </source>
</evidence>
<reference evidence="2 3" key="1">
    <citation type="submission" date="2023-02" db="EMBL/GenBank/DDBJ databases">
        <title>Entomopathogenic bacteria.</title>
        <authorList>
            <person name="Machado R.A."/>
        </authorList>
    </citation>
    <scope>NUCLEOTIDE SEQUENCE [LARGE SCALE GENOMIC DNA]</scope>
    <source>
        <strain evidence="2 3">XENO-10</strain>
    </source>
</reference>
<comment type="caution">
    <text evidence="2">The sequence shown here is derived from an EMBL/GenBank/DDBJ whole genome shotgun (WGS) entry which is preliminary data.</text>
</comment>
<organism evidence="2 3">
    <name type="scientific">Xenorhabdus yunnanensis</name>
    <dbReference type="NCBI Taxonomy" id="3025878"/>
    <lineage>
        <taxon>Bacteria</taxon>
        <taxon>Pseudomonadati</taxon>
        <taxon>Pseudomonadota</taxon>
        <taxon>Gammaproteobacteria</taxon>
        <taxon>Enterobacterales</taxon>
        <taxon>Morganellaceae</taxon>
        <taxon>Xenorhabdus</taxon>
    </lineage>
</organism>
<dbReference type="Proteomes" id="UP001217178">
    <property type="component" value="Unassembled WGS sequence"/>
</dbReference>
<protein>
    <submittedName>
        <fullName evidence="2">Type 1 fimbrial protein</fullName>
    </submittedName>
</protein>
<feature type="signal peptide" evidence="1">
    <location>
        <begin position="1"/>
        <end position="21"/>
    </location>
</feature>
<keyword evidence="1" id="KW-0732">Signal</keyword>
<gene>
    <name evidence="2" type="ORF">PSI23_17035</name>
</gene>
<evidence type="ECO:0000256" key="1">
    <source>
        <dbReference type="SAM" id="SignalP"/>
    </source>
</evidence>
<dbReference type="RefSeq" id="WP_273556210.1">
    <property type="nucleotide sequence ID" value="NZ_JAQRFI010000052.1"/>
</dbReference>
<sequence>MLMLRKMTTFLFMSLSYPVMATSPSTSNSGTIYFHGAIVEPPCQLNWDENHTKMLCWYNGEQLNQEKTIEYQKDNNSPLSIPKHIGKEEIKWVGENKELGIITITYH</sequence>
<keyword evidence="3" id="KW-1185">Reference proteome</keyword>
<name>A0ABT5LIL5_9GAMM</name>